<dbReference type="Pfam" id="PF00150">
    <property type="entry name" value="Cellulase"/>
    <property type="match status" value="1"/>
</dbReference>
<evidence type="ECO:0000256" key="4">
    <source>
        <dbReference type="ARBA" id="ARBA00022729"/>
    </source>
</evidence>
<dbReference type="RefSeq" id="XP_037146059.1">
    <property type="nucleotide sequence ID" value="XM_037290164.1"/>
</dbReference>
<dbReference type="GO" id="GO:0004338">
    <property type="term" value="F:glucan exo-1,3-beta-glucosidase activity"/>
    <property type="evidence" value="ECO:0007669"/>
    <property type="project" value="UniProtKB-EC"/>
</dbReference>
<comment type="similarity">
    <text evidence="2 10">Belongs to the glycosyl hydrolase 5 (cellulase A) family.</text>
</comment>
<dbReference type="GO" id="GO:0009986">
    <property type="term" value="C:cell surface"/>
    <property type="evidence" value="ECO:0007669"/>
    <property type="project" value="TreeGrafter"/>
</dbReference>
<proteinExistence type="inferred from homology"/>
<accession>A0A7H9B7W3</accession>
<dbReference type="Gene3D" id="3.20.20.80">
    <property type="entry name" value="Glycosidases"/>
    <property type="match status" value="1"/>
</dbReference>
<evidence type="ECO:0000256" key="10">
    <source>
        <dbReference type="RuleBase" id="RU361153"/>
    </source>
</evidence>
<dbReference type="OrthoDB" id="62120at2759"/>
<keyword evidence="7" id="KW-0961">Cell wall biogenesis/degradation</keyword>
<evidence type="ECO:0000256" key="9">
    <source>
        <dbReference type="ARBA" id="ARBA00038929"/>
    </source>
</evidence>
<feature type="chain" id="PRO_5028877726" description="glucan 1,3-beta-glucosidase" evidence="11">
    <location>
        <begin position="21"/>
        <end position="448"/>
    </location>
</feature>
<dbReference type="Proteomes" id="UP000509704">
    <property type="component" value="Chromosome 7"/>
</dbReference>
<feature type="domain" description="Glycoside hydrolase family 5" evidence="12">
    <location>
        <begin position="101"/>
        <end position="269"/>
    </location>
</feature>
<dbReference type="PANTHER" id="PTHR31297:SF1">
    <property type="entry name" value="GLUCAN 1,3-BETA-GLUCOSIDASE I_II-RELATED"/>
    <property type="match status" value="1"/>
</dbReference>
<keyword evidence="4 11" id="KW-0732">Signal</keyword>
<name>A0A7H9B7W3_ZYGMR</name>
<evidence type="ECO:0000256" key="6">
    <source>
        <dbReference type="ARBA" id="ARBA00023295"/>
    </source>
</evidence>
<dbReference type="GO" id="GO:0009251">
    <property type="term" value="P:glucan catabolic process"/>
    <property type="evidence" value="ECO:0007669"/>
    <property type="project" value="TreeGrafter"/>
</dbReference>
<dbReference type="PANTHER" id="PTHR31297">
    <property type="entry name" value="GLUCAN ENDO-1,6-BETA-GLUCOSIDASE B"/>
    <property type="match status" value="1"/>
</dbReference>
<evidence type="ECO:0000256" key="1">
    <source>
        <dbReference type="ARBA" id="ARBA00004613"/>
    </source>
</evidence>
<reference evidence="13 14" key="1">
    <citation type="submission" date="2020-07" db="EMBL/GenBank/DDBJ databases">
        <title>The yeast mating-type switching endonuclease HO is a domesticated member of an unorthodox homing genetic element family.</title>
        <authorList>
            <person name="Coughlan A.Y."/>
            <person name="Lombardi L."/>
            <person name="Braun-Galleani S."/>
            <person name="Martos A.R."/>
            <person name="Galeote V."/>
            <person name="Bigey F."/>
            <person name="Dequin S."/>
            <person name="Byrne K.P."/>
            <person name="Wolfe K.H."/>
        </authorList>
    </citation>
    <scope>NUCLEOTIDE SEQUENCE [LARGE SCALE GENOMIC DNA]</scope>
    <source>
        <strain evidence="13 14">NRRL Y-6702</strain>
    </source>
</reference>
<organism evidence="13 14">
    <name type="scientific">Zygotorulaspora mrakii</name>
    <name type="common">Zygosaccharomyces mrakii</name>
    <dbReference type="NCBI Taxonomy" id="42260"/>
    <lineage>
        <taxon>Eukaryota</taxon>
        <taxon>Fungi</taxon>
        <taxon>Dikarya</taxon>
        <taxon>Ascomycota</taxon>
        <taxon>Saccharomycotina</taxon>
        <taxon>Saccharomycetes</taxon>
        <taxon>Saccharomycetales</taxon>
        <taxon>Saccharomycetaceae</taxon>
        <taxon>Zygotorulaspora</taxon>
    </lineage>
</organism>
<dbReference type="InterPro" id="IPR050386">
    <property type="entry name" value="Glycosyl_hydrolase_5"/>
</dbReference>
<evidence type="ECO:0000256" key="2">
    <source>
        <dbReference type="ARBA" id="ARBA00005641"/>
    </source>
</evidence>
<keyword evidence="3" id="KW-0964">Secreted</keyword>
<dbReference type="InterPro" id="IPR017853">
    <property type="entry name" value="GH"/>
</dbReference>
<dbReference type="KEGG" id="zmk:HG535_0G02180"/>
<dbReference type="FunFam" id="3.20.20.80:FF:000033">
    <property type="entry name" value="Glucan 1,3-beta-glucosidase A"/>
    <property type="match status" value="1"/>
</dbReference>
<dbReference type="EMBL" id="CP058610">
    <property type="protein sequence ID" value="QLG74334.1"/>
    <property type="molecule type" value="Genomic_DNA"/>
</dbReference>
<comment type="subcellular location">
    <subcellularLocation>
        <location evidence="1">Secreted</location>
    </subcellularLocation>
</comment>
<keyword evidence="14" id="KW-1185">Reference proteome</keyword>
<protein>
    <recommendedName>
        <fullName evidence="9">glucan 1,3-beta-glucosidase</fullName>
        <ecNumber evidence="9">3.2.1.58</ecNumber>
    </recommendedName>
</protein>
<evidence type="ECO:0000256" key="11">
    <source>
        <dbReference type="SAM" id="SignalP"/>
    </source>
</evidence>
<evidence type="ECO:0000259" key="12">
    <source>
        <dbReference type="Pfam" id="PF00150"/>
    </source>
</evidence>
<feature type="signal peptide" evidence="11">
    <location>
        <begin position="1"/>
        <end position="20"/>
    </location>
</feature>
<dbReference type="GO" id="GO:0009277">
    <property type="term" value="C:fungal-type cell wall"/>
    <property type="evidence" value="ECO:0007669"/>
    <property type="project" value="UniProtKB-ARBA"/>
</dbReference>
<dbReference type="GO" id="GO:0005576">
    <property type="term" value="C:extracellular region"/>
    <property type="evidence" value="ECO:0007669"/>
    <property type="project" value="UniProtKB-SubCell"/>
</dbReference>
<dbReference type="AlphaFoldDB" id="A0A7H9B7W3"/>
<dbReference type="InterPro" id="IPR001547">
    <property type="entry name" value="Glyco_hydro_5"/>
</dbReference>
<keyword evidence="6 10" id="KW-0326">Glycosidase</keyword>
<dbReference type="GeneID" id="59238117"/>
<sequence length="448" mass="51418">MLLRSLILGLVASSVRLAVSSPVPPQGPGSIQFLTPELSSGPIQKRYYDYGNSEPVRGVNIGGWLLLEPFITPSLFESFRTNPNNDDGIPVDEYHFTQTLGQEVASSRLEAHWSSFYTEQDFQDIAELGFNLVRIPIGYWAFQTLDNDPYVRGNQEQYLDKAIEWSAKYGLKVWVDLHGAAGSQNGFDNSGLRDAWYFLEDSNLKVTYSVLQYMLEKYSRDEYLDTVTGIELINEPLGPVLDMDKLKNDFLLPAYNYLRNTLQRNQIVILHDAFQQGHYWDDFLTSTDNFWGVLLDHHHYRIFENGELQSSIDQHVQAACNWGFDTITEAHWTVCGEFSAALTDCAKWLNGVGYGARYDGTFFKEQETSSFIGSCQSIDDINSWSDEKKENTRKFVEAQLDAFEMRNGWIIWTYKTESSIEWDVQRLVYNGLFPQPITDRKYPGQCQK</sequence>
<evidence type="ECO:0000256" key="3">
    <source>
        <dbReference type="ARBA" id="ARBA00022525"/>
    </source>
</evidence>
<evidence type="ECO:0000256" key="7">
    <source>
        <dbReference type="ARBA" id="ARBA00023316"/>
    </source>
</evidence>
<evidence type="ECO:0000313" key="13">
    <source>
        <dbReference type="EMBL" id="QLG74334.1"/>
    </source>
</evidence>
<gene>
    <name evidence="13" type="ORF">HG535_0G02180</name>
</gene>
<evidence type="ECO:0000256" key="5">
    <source>
        <dbReference type="ARBA" id="ARBA00022801"/>
    </source>
</evidence>
<evidence type="ECO:0000313" key="14">
    <source>
        <dbReference type="Proteomes" id="UP000509704"/>
    </source>
</evidence>
<evidence type="ECO:0000256" key="8">
    <source>
        <dbReference type="ARBA" id="ARBA00036824"/>
    </source>
</evidence>
<dbReference type="SUPFAM" id="SSF51445">
    <property type="entry name" value="(Trans)glycosidases"/>
    <property type="match status" value="1"/>
</dbReference>
<comment type="catalytic activity">
    <reaction evidence="8">
        <text>Successive hydrolysis of beta-D-glucose units from the non-reducing ends of (1-&gt;3)-beta-D-glucans, releasing alpha-glucose.</text>
        <dbReference type="EC" id="3.2.1.58"/>
    </reaction>
</comment>
<keyword evidence="5 10" id="KW-0378">Hydrolase</keyword>
<dbReference type="EC" id="3.2.1.58" evidence="9"/>
<dbReference type="GO" id="GO:0071555">
    <property type="term" value="P:cell wall organization"/>
    <property type="evidence" value="ECO:0007669"/>
    <property type="project" value="UniProtKB-KW"/>
</dbReference>